<dbReference type="Pfam" id="PF02518">
    <property type="entry name" value="HATPase_c"/>
    <property type="match status" value="1"/>
</dbReference>
<dbReference type="PRINTS" id="PR00344">
    <property type="entry name" value="BCTRLSENSOR"/>
</dbReference>
<dbReference type="SMART" id="SM00388">
    <property type="entry name" value="HisKA"/>
    <property type="match status" value="1"/>
</dbReference>
<gene>
    <name evidence="5" type="ORF">HNQ72_004698</name>
</gene>
<dbReference type="Proteomes" id="UP000547879">
    <property type="component" value="Unassembled WGS sequence"/>
</dbReference>
<dbReference type="InterPro" id="IPR005467">
    <property type="entry name" value="His_kinase_dom"/>
</dbReference>
<proteinExistence type="predicted"/>
<dbReference type="PANTHER" id="PTHR43065:SF42">
    <property type="entry name" value="TWO-COMPONENT SENSOR PPRA"/>
    <property type="match status" value="1"/>
</dbReference>
<dbReference type="SUPFAM" id="SSF47384">
    <property type="entry name" value="Homodimeric domain of signal transducing histidine kinase"/>
    <property type="match status" value="1"/>
</dbReference>
<evidence type="ECO:0000259" key="4">
    <source>
        <dbReference type="PROSITE" id="PS50109"/>
    </source>
</evidence>
<organism evidence="5 6">
    <name type="scientific">Rhizobium wenxiniae</name>
    <dbReference type="NCBI Taxonomy" id="1737357"/>
    <lineage>
        <taxon>Bacteria</taxon>
        <taxon>Pseudomonadati</taxon>
        <taxon>Pseudomonadota</taxon>
        <taxon>Alphaproteobacteria</taxon>
        <taxon>Hyphomicrobiales</taxon>
        <taxon>Rhizobiaceae</taxon>
        <taxon>Rhizobium/Agrobacterium group</taxon>
        <taxon>Rhizobium</taxon>
    </lineage>
</organism>
<dbReference type="SUPFAM" id="SSF55874">
    <property type="entry name" value="ATPase domain of HSP90 chaperone/DNA topoisomerase II/histidine kinase"/>
    <property type="match status" value="1"/>
</dbReference>
<comment type="catalytic activity">
    <reaction evidence="1">
        <text>ATP + protein L-histidine = ADP + protein N-phospho-L-histidine.</text>
        <dbReference type="EC" id="2.7.13.3"/>
    </reaction>
</comment>
<dbReference type="PROSITE" id="PS50109">
    <property type="entry name" value="HIS_KIN"/>
    <property type="match status" value="1"/>
</dbReference>
<keyword evidence="6" id="KW-1185">Reference proteome</keyword>
<name>A0A7W9YBT6_9HYPH</name>
<evidence type="ECO:0000313" key="6">
    <source>
        <dbReference type="Proteomes" id="UP000547879"/>
    </source>
</evidence>
<dbReference type="CDD" id="cd00082">
    <property type="entry name" value="HisKA"/>
    <property type="match status" value="1"/>
</dbReference>
<dbReference type="EMBL" id="JACHEG010000006">
    <property type="protein sequence ID" value="MBB6164853.1"/>
    <property type="molecule type" value="Genomic_DNA"/>
</dbReference>
<dbReference type="PANTHER" id="PTHR43065">
    <property type="entry name" value="SENSOR HISTIDINE KINASE"/>
    <property type="match status" value="1"/>
</dbReference>
<keyword evidence="5" id="KW-0808">Transferase</keyword>
<dbReference type="SMART" id="SM00387">
    <property type="entry name" value="HATPase_c"/>
    <property type="match status" value="1"/>
</dbReference>
<dbReference type="InterPro" id="IPR004358">
    <property type="entry name" value="Sig_transdc_His_kin-like_C"/>
</dbReference>
<dbReference type="RefSeq" id="WP_183995616.1">
    <property type="nucleotide sequence ID" value="NZ_BMHW01000005.1"/>
</dbReference>
<dbReference type="EC" id="2.7.13.3" evidence="2"/>
<dbReference type="GO" id="GO:0000155">
    <property type="term" value="F:phosphorelay sensor kinase activity"/>
    <property type="evidence" value="ECO:0007669"/>
    <property type="project" value="InterPro"/>
</dbReference>
<protein>
    <recommendedName>
        <fullName evidence="2">histidine kinase</fullName>
        <ecNumber evidence="2">2.7.13.3</ecNumber>
    </recommendedName>
</protein>
<dbReference type="InterPro" id="IPR003661">
    <property type="entry name" value="HisK_dim/P_dom"/>
</dbReference>
<evidence type="ECO:0000256" key="1">
    <source>
        <dbReference type="ARBA" id="ARBA00000085"/>
    </source>
</evidence>
<evidence type="ECO:0000256" key="2">
    <source>
        <dbReference type="ARBA" id="ARBA00012438"/>
    </source>
</evidence>
<feature type="domain" description="Histidine kinase" evidence="4">
    <location>
        <begin position="272"/>
        <end position="481"/>
    </location>
</feature>
<accession>A0A7W9YBT6</accession>
<dbReference type="InterPro" id="IPR036097">
    <property type="entry name" value="HisK_dim/P_sf"/>
</dbReference>
<dbReference type="Gene3D" id="3.30.565.10">
    <property type="entry name" value="Histidine kinase-like ATPase, C-terminal domain"/>
    <property type="match status" value="1"/>
</dbReference>
<comment type="caution">
    <text evidence="5">The sequence shown here is derived from an EMBL/GenBank/DDBJ whole genome shotgun (WGS) entry which is preliminary data.</text>
</comment>
<keyword evidence="3" id="KW-0597">Phosphoprotein</keyword>
<dbReference type="InterPro" id="IPR036890">
    <property type="entry name" value="HATPase_C_sf"/>
</dbReference>
<keyword evidence="5" id="KW-0418">Kinase</keyword>
<dbReference type="InterPro" id="IPR003594">
    <property type="entry name" value="HATPase_dom"/>
</dbReference>
<sequence>MSLATIGLLVAYQYVSGLSALSERARSMEMLLAERLAQHDAHLSGLGAVVRMSPDEPSTSIQGLAENIIARYPRITNITTITIGNGTVRAVSYGRAQNPEIADLQPNLDLTGLDKIGDTSARPATTPHAYEIFKLVAPKRILRLRIDTDALLDMGDGGADYSSTLSLDGAVLLETSRGTHALLTASNALDTSNHSQPLHLTVSRGFRPNELAPPHLALPLLAALAAITWLIMRYRHASRERQSQERRATLFEQEAKLAQAGRVNAMGEMASGIAHELAQPIAAMLSQSQAAKRALTIDRPDILVTAVDANIRDARRAGEILARMRAYVSGAPARIEEIPLTEAVTDALRLVKADLAQRGITLVVTQSDEVGTGCIDVISFQQVLHNLVRNAADAVAGRQNPRITVDVRRLGDEVLIIVADNGPGIEPSSLGRIFDPFFTTKTDGMGLGLPLSARLLEKMNGSIEACNDGGARFTIHLPTCVLR</sequence>
<reference evidence="5 6" key="1">
    <citation type="submission" date="2020-08" db="EMBL/GenBank/DDBJ databases">
        <title>Genomic Encyclopedia of Type Strains, Phase IV (KMG-IV): sequencing the most valuable type-strain genomes for metagenomic binning, comparative biology and taxonomic classification.</title>
        <authorList>
            <person name="Goeker M."/>
        </authorList>
    </citation>
    <scope>NUCLEOTIDE SEQUENCE [LARGE SCALE GENOMIC DNA]</scope>
    <source>
        <strain evidence="5 6">DSM 100734</strain>
    </source>
</reference>
<evidence type="ECO:0000313" key="5">
    <source>
        <dbReference type="EMBL" id="MBB6164853.1"/>
    </source>
</evidence>
<dbReference type="Gene3D" id="1.10.287.130">
    <property type="match status" value="1"/>
</dbReference>
<dbReference type="AlphaFoldDB" id="A0A7W9YBT6"/>
<evidence type="ECO:0000256" key="3">
    <source>
        <dbReference type="ARBA" id="ARBA00022553"/>
    </source>
</evidence>